<dbReference type="CDD" id="cd09917">
    <property type="entry name" value="F-box_SF"/>
    <property type="match status" value="1"/>
</dbReference>
<comment type="caution">
    <text evidence="3">The sequence shown here is derived from an EMBL/GenBank/DDBJ whole genome shotgun (WGS) entry which is preliminary data.</text>
</comment>
<keyword evidence="4" id="KW-1185">Reference proteome</keyword>
<evidence type="ECO:0000256" key="1">
    <source>
        <dbReference type="SAM" id="MobiDB-lite"/>
    </source>
</evidence>
<dbReference type="AlphaFoldDB" id="A0AAN8P3J3"/>
<dbReference type="SUPFAM" id="SSF81383">
    <property type="entry name" value="F-box domain"/>
    <property type="match status" value="1"/>
</dbReference>
<feature type="domain" description="F-box" evidence="2">
    <location>
        <begin position="11"/>
        <end position="59"/>
    </location>
</feature>
<organism evidence="3 4">
    <name type="scientific">Arthrobotrys conoides</name>
    <dbReference type="NCBI Taxonomy" id="74498"/>
    <lineage>
        <taxon>Eukaryota</taxon>
        <taxon>Fungi</taxon>
        <taxon>Dikarya</taxon>
        <taxon>Ascomycota</taxon>
        <taxon>Pezizomycotina</taxon>
        <taxon>Orbiliomycetes</taxon>
        <taxon>Orbiliales</taxon>
        <taxon>Orbiliaceae</taxon>
        <taxon>Arthrobotrys</taxon>
    </lineage>
</organism>
<evidence type="ECO:0000259" key="2">
    <source>
        <dbReference type="PROSITE" id="PS50181"/>
    </source>
</evidence>
<feature type="region of interest" description="Disordered" evidence="1">
    <location>
        <begin position="83"/>
        <end position="102"/>
    </location>
</feature>
<dbReference type="PROSITE" id="PS50181">
    <property type="entry name" value="FBOX"/>
    <property type="match status" value="1"/>
</dbReference>
<name>A0AAN8P3J3_9PEZI</name>
<reference evidence="3 4" key="1">
    <citation type="submission" date="2019-10" db="EMBL/GenBank/DDBJ databases">
        <authorList>
            <person name="Palmer J.M."/>
        </authorList>
    </citation>
    <scope>NUCLEOTIDE SEQUENCE [LARGE SCALE GENOMIC DNA]</scope>
    <source>
        <strain evidence="3 4">TWF506</strain>
    </source>
</reference>
<proteinExistence type="predicted"/>
<dbReference type="InterPro" id="IPR036047">
    <property type="entry name" value="F-box-like_dom_sf"/>
</dbReference>
<sequence>MGSLVQDFPTSPNLFRIPQELLLEIAKYLTLFDVYSLRNTCHSLHIRLGPEEQSIWRHLLSPDAERKPVYWKQHVNNHYHSDFQVAPTRPDDRPKTNAELDTNPRDHFQRVKLIRSGELAGCQMCLSQTVCADTFRARIFWKWICAYCLYYYFQGSLHQVAVDHPGNRFDYNLVVSHKARYYTYRKRNRPGRAVEFKQYLLSDINRVIREQLDPLYTPNTHHQELCASFPFVIEFLCRQYASPRFKDLYGFLSVEDFRKRLERDAEALRNMRPEKPFKKIRLNENDGYYPDFHLLSTVADTCLQMAELTPTLLEKSLTSDLRVQGQLMVTSILESETNKRLRGPLQFQIPAWIEPALMEWADASKGPPDGIPIDKIRLCPYCEKLTEEKVYDYVLKQIKEDKGAESNLRDEIGGTRLLAKHIFMLHFENLYEDWAFKPASQEFYSSLEALLKAKI</sequence>
<dbReference type="Proteomes" id="UP001307849">
    <property type="component" value="Unassembled WGS sequence"/>
</dbReference>
<accession>A0AAN8P3J3</accession>
<evidence type="ECO:0000313" key="4">
    <source>
        <dbReference type="Proteomes" id="UP001307849"/>
    </source>
</evidence>
<dbReference type="InterPro" id="IPR001810">
    <property type="entry name" value="F-box_dom"/>
</dbReference>
<evidence type="ECO:0000313" key="3">
    <source>
        <dbReference type="EMBL" id="KAK6497266.1"/>
    </source>
</evidence>
<protein>
    <recommendedName>
        <fullName evidence="2">F-box domain-containing protein</fullName>
    </recommendedName>
</protein>
<dbReference type="EMBL" id="JAVHJM010000015">
    <property type="protein sequence ID" value="KAK6497266.1"/>
    <property type="molecule type" value="Genomic_DNA"/>
</dbReference>
<feature type="compositionally biased region" description="Basic and acidic residues" evidence="1">
    <location>
        <begin position="89"/>
        <end position="102"/>
    </location>
</feature>
<gene>
    <name evidence="3" type="ORF">TWF506_004739</name>
</gene>